<evidence type="ECO:0000256" key="3">
    <source>
        <dbReference type="ARBA" id="ARBA00023002"/>
    </source>
</evidence>
<dbReference type="InterPro" id="IPR013149">
    <property type="entry name" value="ADH-like_C"/>
</dbReference>
<dbReference type="SUPFAM" id="SSF50129">
    <property type="entry name" value="GroES-like"/>
    <property type="match status" value="2"/>
</dbReference>
<dbReference type="InterPro" id="IPR036291">
    <property type="entry name" value="NAD(P)-bd_dom_sf"/>
</dbReference>
<accession>A0A6J6HZL4</accession>
<name>A0A6J6HZL4_9ZZZZ</name>
<organism evidence="6">
    <name type="scientific">freshwater metagenome</name>
    <dbReference type="NCBI Taxonomy" id="449393"/>
    <lineage>
        <taxon>unclassified sequences</taxon>
        <taxon>metagenomes</taxon>
        <taxon>ecological metagenomes</taxon>
    </lineage>
</organism>
<dbReference type="PROSITE" id="PS00059">
    <property type="entry name" value="ADH_ZINC"/>
    <property type="match status" value="1"/>
</dbReference>
<dbReference type="EMBL" id="CAEZUP010000088">
    <property type="protein sequence ID" value="CAB4619521.1"/>
    <property type="molecule type" value="Genomic_DNA"/>
</dbReference>
<keyword evidence="1" id="KW-0479">Metal-binding</keyword>
<dbReference type="InterPro" id="IPR013154">
    <property type="entry name" value="ADH-like_N"/>
</dbReference>
<dbReference type="InterPro" id="IPR011032">
    <property type="entry name" value="GroES-like_sf"/>
</dbReference>
<dbReference type="GO" id="GO:0005829">
    <property type="term" value="C:cytosol"/>
    <property type="evidence" value="ECO:0007669"/>
    <property type="project" value="TreeGrafter"/>
</dbReference>
<dbReference type="GO" id="GO:0008270">
    <property type="term" value="F:zinc ion binding"/>
    <property type="evidence" value="ECO:0007669"/>
    <property type="project" value="InterPro"/>
</dbReference>
<evidence type="ECO:0000256" key="1">
    <source>
        <dbReference type="ARBA" id="ARBA00022723"/>
    </source>
</evidence>
<dbReference type="SUPFAM" id="SSF51735">
    <property type="entry name" value="NAD(P)-binding Rossmann-fold domains"/>
    <property type="match status" value="1"/>
</dbReference>
<evidence type="ECO:0000256" key="2">
    <source>
        <dbReference type="ARBA" id="ARBA00022833"/>
    </source>
</evidence>
<dbReference type="CDD" id="cd08279">
    <property type="entry name" value="Zn_ADH_class_III"/>
    <property type="match status" value="1"/>
</dbReference>
<gene>
    <name evidence="6" type="ORF">UFOPK1835_01657</name>
</gene>
<dbReference type="GO" id="GO:0046294">
    <property type="term" value="P:formaldehyde catabolic process"/>
    <property type="evidence" value="ECO:0007669"/>
    <property type="project" value="TreeGrafter"/>
</dbReference>
<protein>
    <submittedName>
        <fullName evidence="6">Unannotated protein</fullName>
    </submittedName>
</protein>
<evidence type="ECO:0000313" key="6">
    <source>
        <dbReference type="EMBL" id="CAB4619521.1"/>
    </source>
</evidence>
<dbReference type="PANTHER" id="PTHR43880">
    <property type="entry name" value="ALCOHOL DEHYDROGENASE"/>
    <property type="match status" value="1"/>
</dbReference>
<dbReference type="Gene3D" id="3.40.50.720">
    <property type="entry name" value="NAD(P)-binding Rossmann-like Domain"/>
    <property type="match status" value="1"/>
</dbReference>
<feature type="domain" description="Enoyl reductase (ER)" evidence="5">
    <location>
        <begin position="10"/>
        <end position="378"/>
    </location>
</feature>
<keyword evidence="2" id="KW-0862">Zinc</keyword>
<reference evidence="6" key="1">
    <citation type="submission" date="2020-05" db="EMBL/GenBank/DDBJ databases">
        <authorList>
            <person name="Chiriac C."/>
            <person name="Salcher M."/>
            <person name="Ghai R."/>
            <person name="Kavagutti S V."/>
        </authorList>
    </citation>
    <scope>NUCLEOTIDE SEQUENCE</scope>
</reference>
<dbReference type="InterPro" id="IPR002328">
    <property type="entry name" value="ADH_Zn_CS"/>
</dbReference>
<evidence type="ECO:0000259" key="5">
    <source>
        <dbReference type="SMART" id="SM00829"/>
    </source>
</evidence>
<sequence>MRTKAAVLYGPHTEYVIEEIELDPPKANEVLVKFAASGMCHSDEHMVTGDMAMDQSILDMLGWQQYPIIMGHEGGGVVIEVGPGVTDLAVGDHVVTSFVPSCGRCPSCASGHQNLCDNGAHLLSGRQADGTSRHHSLDGKDIATMCCLGTFAEHSVMNINSLVKIEPDLPLDKACLVACGVTTGWGSATYAADVSPGETVIVIGTGGIGMNAVQGAHLAGARYVIALDPVEFKREQAQKFGATHAAASVEECQALLAELTWGRNADKVIVTTGEGKGADLGSYMSMVSKGGKLVYTAVANMADNEVNLNLFDLAMQQKSIVGTIFGSANPRYDIPKLLGLYRSGHLKLDELVTKTYSLEQINDGYQDMRDGKNIRGVIIYGD</sequence>
<dbReference type="GO" id="GO:0051903">
    <property type="term" value="F:S-(hydroxymethyl)glutathione dehydrogenase [NAD(P)+] activity"/>
    <property type="evidence" value="ECO:0007669"/>
    <property type="project" value="TreeGrafter"/>
</dbReference>
<dbReference type="InterPro" id="IPR023921">
    <property type="entry name" value="ADH_Zn_actinomycetes"/>
</dbReference>
<keyword evidence="3" id="KW-0560">Oxidoreductase</keyword>
<dbReference type="PANTHER" id="PTHR43880:SF12">
    <property type="entry name" value="ALCOHOL DEHYDROGENASE CLASS-3"/>
    <property type="match status" value="1"/>
</dbReference>
<proteinExistence type="predicted"/>
<dbReference type="SMART" id="SM00829">
    <property type="entry name" value="PKS_ER"/>
    <property type="match status" value="1"/>
</dbReference>
<keyword evidence="4" id="KW-0520">NAD</keyword>
<dbReference type="InterPro" id="IPR020843">
    <property type="entry name" value="ER"/>
</dbReference>
<dbReference type="AlphaFoldDB" id="A0A6J6HZL4"/>
<dbReference type="Gene3D" id="3.90.180.10">
    <property type="entry name" value="Medium-chain alcohol dehydrogenases, catalytic domain"/>
    <property type="match status" value="1"/>
</dbReference>
<dbReference type="Pfam" id="PF08240">
    <property type="entry name" value="ADH_N"/>
    <property type="match status" value="1"/>
</dbReference>
<dbReference type="NCBIfam" id="TIGR03989">
    <property type="entry name" value="Rxyl_3153"/>
    <property type="match status" value="1"/>
</dbReference>
<evidence type="ECO:0000256" key="4">
    <source>
        <dbReference type="ARBA" id="ARBA00023027"/>
    </source>
</evidence>
<dbReference type="Pfam" id="PF00107">
    <property type="entry name" value="ADH_zinc_N"/>
    <property type="match status" value="1"/>
</dbReference>